<evidence type="ECO:0000313" key="2">
    <source>
        <dbReference type="EMBL" id="ANB13310.1"/>
    </source>
</evidence>
<dbReference type="InterPro" id="IPR014025">
    <property type="entry name" value="Glutaredoxin_subgr"/>
</dbReference>
<dbReference type="KEGG" id="slb:AWJ20_1596"/>
<keyword evidence="3" id="KW-1185">Reference proteome</keyword>
<dbReference type="RefSeq" id="XP_018735787.1">
    <property type="nucleotide sequence ID" value="XM_018878488.1"/>
</dbReference>
<reference evidence="2 3" key="1">
    <citation type="submission" date="2016-02" db="EMBL/GenBank/DDBJ databases">
        <title>Complete genome sequence and transcriptome regulation of the pentose utilising yeast Sugiyamaella lignohabitans.</title>
        <authorList>
            <person name="Bellasio M."/>
            <person name="Peymann A."/>
            <person name="Valli M."/>
            <person name="Sipitzky M."/>
            <person name="Graf A."/>
            <person name="Sauer M."/>
            <person name="Marx H."/>
            <person name="Mattanovich D."/>
        </authorList>
    </citation>
    <scope>NUCLEOTIDE SEQUENCE [LARGE SCALE GENOMIC DNA]</scope>
    <source>
        <strain evidence="2 3">CBS 10342</strain>
    </source>
</reference>
<dbReference type="PANTHER" id="PTHR45694">
    <property type="entry name" value="GLUTAREDOXIN 2"/>
    <property type="match status" value="1"/>
</dbReference>
<dbReference type="PROSITE" id="PS51354">
    <property type="entry name" value="GLUTAREDOXIN_2"/>
    <property type="match status" value="1"/>
</dbReference>
<dbReference type="Pfam" id="PF00462">
    <property type="entry name" value="Glutaredoxin"/>
    <property type="match status" value="1"/>
</dbReference>
<dbReference type="GO" id="GO:0034599">
    <property type="term" value="P:cellular response to oxidative stress"/>
    <property type="evidence" value="ECO:0007669"/>
    <property type="project" value="TreeGrafter"/>
</dbReference>
<protein>
    <submittedName>
        <fullName evidence="2">Dithiol glutaredoxin GRX2</fullName>
    </submittedName>
</protein>
<dbReference type="GO" id="GO:0005737">
    <property type="term" value="C:cytoplasm"/>
    <property type="evidence" value="ECO:0007669"/>
    <property type="project" value="TreeGrafter"/>
</dbReference>
<name>A0A167DUM9_9ASCO</name>
<dbReference type="InterPro" id="IPR036249">
    <property type="entry name" value="Thioredoxin-like_sf"/>
</dbReference>
<dbReference type="GO" id="GO:0015038">
    <property type="term" value="F:glutathione disulfide oxidoreductase activity"/>
    <property type="evidence" value="ECO:0007669"/>
    <property type="project" value="TreeGrafter"/>
</dbReference>
<dbReference type="AlphaFoldDB" id="A0A167DUM9"/>
<gene>
    <name evidence="2" type="primary">GRX2</name>
    <name evidence="2" type="ORF">AWJ20_1596</name>
</gene>
<dbReference type="PRINTS" id="PR00160">
    <property type="entry name" value="GLUTAREDOXIN"/>
</dbReference>
<dbReference type="EMBL" id="CP014501">
    <property type="protein sequence ID" value="ANB13310.1"/>
    <property type="molecule type" value="Genomic_DNA"/>
</dbReference>
<sequence length="118" mass="13108">MSAPSTPVKAPEAELQQARDLIKNEKFLFVSKTWCPDCVYGKKVFSDLNTSPPHLVELDLLDNGKELQSAFLEITKQNTVPNVFIDGEHIGTEDDIARLLESGELKQKLETAGLIPQN</sequence>
<dbReference type="Gene3D" id="3.40.30.10">
    <property type="entry name" value="Glutaredoxin"/>
    <property type="match status" value="1"/>
</dbReference>
<accession>A0A167DUM9</accession>
<dbReference type="Proteomes" id="UP000189580">
    <property type="component" value="Chromosome a"/>
</dbReference>
<feature type="domain" description="Glutaredoxin" evidence="1">
    <location>
        <begin position="30"/>
        <end position="90"/>
    </location>
</feature>
<dbReference type="InterPro" id="IPR002109">
    <property type="entry name" value="Glutaredoxin"/>
</dbReference>
<dbReference type="SUPFAM" id="SSF52833">
    <property type="entry name" value="Thioredoxin-like"/>
    <property type="match status" value="1"/>
</dbReference>
<dbReference type="CDD" id="cd03419">
    <property type="entry name" value="GRX_GRXh_1_2_like"/>
    <property type="match status" value="1"/>
</dbReference>
<evidence type="ECO:0000313" key="3">
    <source>
        <dbReference type="Proteomes" id="UP000189580"/>
    </source>
</evidence>
<organism evidence="2 3">
    <name type="scientific">Sugiyamaella lignohabitans</name>
    <dbReference type="NCBI Taxonomy" id="796027"/>
    <lineage>
        <taxon>Eukaryota</taxon>
        <taxon>Fungi</taxon>
        <taxon>Dikarya</taxon>
        <taxon>Ascomycota</taxon>
        <taxon>Saccharomycotina</taxon>
        <taxon>Dipodascomycetes</taxon>
        <taxon>Dipodascales</taxon>
        <taxon>Trichomonascaceae</taxon>
        <taxon>Sugiyamaella</taxon>
    </lineage>
</organism>
<evidence type="ECO:0000259" key="1">
    <source>
        <dbReference type="Pfam" id="PF00462"/>
    </source>
</evidence>
<proteinExistence type="predicted"/>
<dbReference type="OrthoDB" id="418495at2759"/>
<dbReference type="GeneID" id="30033415"/>
<dbReference type="PANTHER" id="PTHR45694:SF18">
    <property type="entry name" value="GLUTAREDOXIN-1-RELATED"/>
    <property type="match status" value="1"/>
</dbReference>